<reference evidence="3" key="1">
    <citation type="submission" date="2024-06" db="EMBL/GenBank/DDBJ databases">
        <title>Complete genome sequence of the cellulolytic actinobacterium, Cellulosimicrobium ES-005.</title>
        <authorList>
            <person name="Matthews C.T."/>
            <person name="Underwood K.D."/>
            <person name="Ghanchi K.M."/>
            <person name="Fields S.D."/>
            <person name="Gardner S.G."/>
        </authorList>
    </citation>
    <scope>NUCLEOTIDE SEQUENCE</scope>
    <source>
        <strain evidence="3">ES-005</strain>
    </source>
</reference>
<protein>
    <recommendedName>
        <fullName evidence="2">AMIN-like domain-containing protein</fullName>
    </recommendedName>
</protein>
<evidence type="ECO:0000256" key="1">
    <source>
        <dbReference type="SAM" id="MobiDB-lite"/>
    </source>
</evidence>
<feature type="region of interest" description="Disordered" evidence="1">
    <location>
        <begin position="1"/>
        <end position="106"/>
    </location>
</feature>
<name>A0AAU8G423_9MICO</name>
<feature type="compositionally biased region" description="Basic residues" evidence="1">
    <location>
        <begin position="12"/>
        <end position="25"/>
    </location>
</feature>
<evidence type="ECO:0000313" key="3">
    <source>
        <dbReference type="EMBL" id="XCH31199.1"/>
    </source>
</evidence>
<feature type="domain" description="AMIN-like" evidence="2">
    <location>
        <begin position="111"/>
        <end position="237"/>
    </location>
</feature>
<accession>A0AAU8G423</accession>
<organism evidence="3">
    <name type="scientific">Cellulosimicrobium sp. ES-005</name>
    <dbReference type="NCBI Taxonomy" id="3163031"/>
    <lineage>
        <taxon>Bacteria</taxon>
        <taxon>Bacillati</taxon>
        <taxon>Actinomycetota</taxon>
        <taxon>Actinomycetes</taxon>
        <taxon>Micrococcales</taxon>
        <taxon>Promicromonosporaceae</taxon>
        <taxon>Cellulosimicrobium</taxon>
    </lineage>
</organism>
<dbReference type="AlphaFoldDB" id="A0AAU8G423"/>
<evidence type="ECO:0000259" key="2">
    <source>
        <dbReference type="Pfam" id="PF24837"/>
    </source>
</evidence>
<dbReference type="RefSeq" id="WP_353708871.1">
    <property type="nucleotide sequence ID" value="NZ_CP159290.1"/>
</dbReference>
<dbReference type="EMBL" id="CP159290">
    <property type="protein sequence ID" value="XCH31199.1"/>
    <property type="molecule type" value="Genomic_DNA"/>
</dbReference>
<gene>
    <name evidence="3" type="ORF">ABRQ22_05810</name>
</gene>
<dbReference type="Pfam" id="PF24837">
    <property type="entry name" value="AMIN-like"/>
    <property type="match status" value="1"/>
</dbReference>
<proteinExistence type="predicted"/>
<feature type="compositionally biased region" description="Low complexity" evidence="1">
    <location>
        <begin position="26"/>
        <end position="90"/>
    </location>
</feature>
<dbReference type="InterPro" id="IPR056303">
    <property type="entry name" value="AMIN-like"/>
</dbReference>
<sequence>MRTRRAVQTGGRRGRPALARPRRRPAAAAAAAGLVLALAACTPGGTDDSPSPSGTATSDSPSPTDAPSDGSGENPTDDSSAPADDATEAPLPFPANTDPDTQDPSADAALTVTDIRIGHHDGFDRVVFELGGTGAPGWLVEYVDQPIDDGSGNVATVDGDAYLQVMISGSGYPMDTGVDEYAGHNPVRAGDDGEVEEVLLRGVFEGYTQAFVGVDDEQRPFRVFSLEDPTRVVVDVRDDD</sequence>